<reference evidence="1 2" key="1">
    <citation type="submission" date="2019-03" db="EMBL/GenBank/DDBJ databases">
        <title>Genomic Encyclopedia of Archaeal and Bacterial Type Strains, Phase II (KMG-II): from individual species to whole genera.</title>
        <authorList>
            <person name="Goeker M."/>
        </authorList>
    </citation>
    <scope>NUCLEOTIDE SEQUENCE [LARGE SCALE GENOMIC DNA]</scope>
    <source>
        <strain evidence="1 2">DSM 15388</strain>
    </source>
</reference>
<evidence type="ECO:0008006" key="3">
    <source>
        <dbReference type="Google" id="ProtNLM"/>
    </source>
</evidence>
<dbReference type="Gene3D" id="2.40.70.10">
    <property type="entry name" value="Acid Proteases"/>
    <property type="match status" value="2"/>
</dbReference>
<dbReference type="OrthoDB" id="5580718at2"/>
<gene>
    <name evidence="1" type="ORF">BCF53_1291</name>
</gene>
<dbReference type="RefSeq" id="WP_132704087.1">
    <property type="nucleotide sequence ID" value="NZ_SLZR01000029.1"/>
</dbReference>
<comment type="caution">
    <text evidence="1">The sequence shown here is derived from an EMBL/GenBank/DDBJ whole genome shotgun (WGS) entry which is preliminary data.</text>
</comment>
<accession>A0A4R3HV13</accession>
<keyword evidence="2" id="KW-1185">Reference proteome</keyword>
<protein>
    <recommendedName>
        <fullName evidence="3">Aspartyl protease</fullName>
    </recommendedName>
</protein>
<proteinExistence type="predicted"/>
<dbReference type="EMBL" id="SLZR01000029">
    <property type="protein sequence ID" value="TCS35885.1"/>
    <property type="molecule type" value="Genomic_DNA"/>
</dbReference>
<dbReference type="PROSITE" id="PS51257">
    <property type="entry name" value="PROKAR_LIPOPROTEIN"/>
    <property type="match status" value="1"/>
</dbReference>
<dbReference type="Proteomes" id="UP000295793">
    <property type="component" value="Unassembled WGS sequence"/>
</dbReference>
<name>A0A4R3HV13_9GAMM</name>
<evidence type="ECO:0000313" key="2">
    <source>
        <dbReference type="Proteomes" id="UP000295793"/>
    </source>
</evidence>
<dbReference type="AlphaFoldDB" id="A0A4R3HV13"/>
<sequence length="291" mass="32056">MRFFLLGPVLLFILSTVGCSTVRLSDLQSHGSVKPDKFYAKGDISFIGSRILISANIHGEEKNYIFDTGAEASFIHKNKSSGKSVNVSSPLGETLEYGSEYIDSIKIMDIEFVDTFAVNGNRPVLSKEIDNFGGLIGAPVINKANWLISFTENYIEFSDRSLIKYNYAELNTTVKNGLKYIEIDIGGIKQYAQIDLGSSAAILLPHNSKIAKALLQTNEYVVKRGTATTATGKHKISAKVIPNQTVYLGKEEISHLDIIVTDVDEAIIGSDFFKGTSLYFDNSNDIVYLKK</sequence>
<organism evidence="1 2">
    <name type="scientific">Reinekea marinisedimentorum</name>
    <dbReference type="NCBI Taxonomy" id="230495"/>
    <lineage>
        <taxon>Bacteria</taxon>
        <taxon>Pseudomonadati</taxon>
        <taxon>Pseudomonadota</taxon>
        <taxon>Gammaproteobacteria</taxon>
        <taxon>Oceanospirillales</taxon>
        <taxon>Saccharospirillaceae</taxon>
        <taxon>Reinekea</taxon>
    </lineage>
</organism>
<evidence type="ECO:0000313" key="1">
    <source>
        <dbReference type="EMBL" id="TCS35885.1"/>
    </source>
</evidence>
<dbReference type="InterPro" id="IPR021109">
    <property type="entry name" value="Peptidase_aspartic_dom_sf"/>
</dbReference>